<dbReference type="GO" id="GO:0005829">
    <property type="term" value="C:cytosol"/>
    <property type="evidence" value="ECO:0007669"/>
    <property type="project" value="TreeGrafter"/>
</dbReference>
<proteinExistence type="predicted"/>
<dbReference type="Gene3D" id="2.30.110.10">
    <property type="entry name" value="Electron Transport, Fmn-binding Protein, Chain A"/>
    <property type="match status" value="1"/>
</dbReference>
<keyword evidence="1" id="KW-0560">Oxidoreductase</keyword>
<organism evidence="3">
    <name type="scientific">marine metagenome</name>
    <dbReference type="NCBI Taxonomy" id="408172"/>
    <lineage>
        <taxon>unclassified sequences</taxon>
        <taxon>metagenomes</taxon>
        <taxon>ecological metagenomes</taxon>
    </lineage>
</organism>
<dbReference type="PANTHER" id="PTHR35176">
    <property type="entry name" value="HEME OXYGENASE HI_0854-RELATED"/>
    <property type="match status" value="1"/>
</dbReference>
<protein>
    <recommendedName>
        <fullName evidence="2">Pyridoxamine 5'-phosphate oxidase N-terminal domain-containing protein</fullName>
    </recommendedName>
</protein>
<evidence type="ECO:0000259" key="2">
    <source>
        <dbReference type="Pfam" id="PF01243"/>
    </source>
</evidence>
<gene>
    <name evidence="3" type="ORF">METZ01_LOCUS82539</name>
</gene>
<name>A0A381UNE0_9ZZZZ</name>
<accession>A0A381UNE0</accession>
<dbReference type="EMBL" id="UINC01006796">
    <property type="protein sequence ID" value="SVA29685.1"/>
    <property type="molecule type" value="Genomic_DNA"/>
</dbReference>
<feature type="domain" description="Pyridoxamine 5'-phosphate oxidase N-terminal" evidence="2">
    <location>
        <begin position="9"/>
        <end position="91"/>
    </location>
</feature>
<dbReference type="GO" id="GO:0070967">
    <property type="term" value="F:coenzyme F420 binding"/>
    <property type="evidence" value="ECO:0007669"/>
    <property type="project" value="TreeGrafter"/>
</dbReference>
<dbReference type="GO" id="GO:0016627">
    <property type="term" value="F:oxidoreductase activity, acting on the CH-CH group of donors"/>
    <property type="evidence" value="ECO:0007669"/>
    <property type="project" value="TreeGrafter"/>
</dbReference>
<dbReference type="SUPFAM" id="SSF50475">
    <property type="entry name" value="FMN-binding split barrel"/>
    <property type="match status" value="1"/>
</dbReference>
<dbReference type="Pfam" id="PF01243">
    <property type="entry name" value="PNPOx_N"/>
    <property type="match status" value="1"/>
</dbReference>
<dbReference type="InterPro" id="IPR011576">
    <property type="entry name" value="Pyridox_Oxase_N"/>
</dbReference>
<reference evidence="3" key="1">
    <citation type="submission" date="2018-05" db="EMBL/GenBank/DDBJ databases">
        <authorList>
            <person name="Lanie J.A."/>
            <person name="Ng W.-L."/>
            <person name="Kazmierczak K.M."/>
            <person name="Andrzejewski T.M."/>
            <person name="Davidsen T.M."/>
            <person name="Wayne K.J."/>
            <person name="Tettelin H."/>
            <person name="Glass J.I."/>
            <person name="Rusch D."/>
            <person name="Podicherti R."/>
            <person name="Tsui H.-C.T."/>
            <person name="Winkler M.E."/>
        </authorList>
    </citation>
    <scope>NUCLEOTIDE SEQUENCE</scope>
</reference>
<sequence>MPEPFDREKLLSDANIAILATVDNRNRPHGMPIWYMYQDGKFIMSAGKTSQKVRNVQRMGNATLVIDRREPPYHAVMIRGRAEIGPRPDDDWLFQLAIRYLGLERGEKYFQGLGDDIVTITLHSDDVIEYRGISGRD</sequence>
<dbReference type="PANTHER" id="PTHR35176:SF6">
    <property type="entry name" value="HEME OXYGENASE HI_0854-RELATED"/>
    <property type="match status" value="1"/>
</dbReference>
<evidence type="ECO:0000256" key="1">
    <source>
        <dbReference type="ARBA" id="ARBA00023002"/>
    </source>
</evidence>
<evidence type="ECO:0000313" key="3">
    <source>
        <dbReference type="EMBL" id="SVA29685.1"/>
    </source>
</evidence>
<dbReference type="AlphaFoldDB" id="A0A381UNE0"/>
<dbReference type="InterPro" id="IPR052019">
    <property type="entry name" value="F420H2_bilvrd_red/Heme_oxyg"/>
</dbReference>
<dbReference type="InterPro" id="IPR012349">
    <property type="entry name" value="Split_barrel_FMN-bd"/>
</dbReference>